<keyword evidence="2 4" id="KW-0255">Endonuclease</keyword>
<dbReference type="EC" id="3.1.26.-" evidence="4"/>
<dbReference type="InterPro" id="IPR000999">
    <property type="entry name" value="RNase_III_dom"/>
</dbReference>
<evidence type="ECO:0000313" key="7">
    <source>
        <dbReference type="EMBL" id="ANS76020.1"/>
    </source>
</evidence>
<keyword evidence="4" id="KW-0694">RNA-binding</keyword>
<dbReference type="KEGG" id="pyg:AWM70_16705"/>
<dbReference type="GO" id="GO:0004525">
    <property type="term" value="F:ribonuclease III activity"/>
    <property type="evidence" value="ECO:0007669"/>
    <property type="project" value="InterPro"/>
</dbReference>
<dbReference type="Gene3D" id="1.10.1520.10">
    <property type="entry name" value="Ribonuclease III domain"/>
    <property type="match status" value="1"/>
</dbReference>
<keyword evidence="4" id="KW-0699">rRNA-binding</keyword>
<dbReference type="PANTHER" id="PTHR34276:SF1">
    <property type="entry name" value="MINI-RIBONUCLEASE 3"/>
    <property type="match status" value="1"/>
</dbReference>
<evidence type="ECO:0000256" key="1">
    <source>
        <dbReference type="ARBA" id="ARBA00022722"/>
    </source>
</evidence>
<organism evidence="7 8">
    <name type="scientific">Paenibacillus yonginensis</name>
    <dbReference type="NCBI Taxonomy" id="1462996"/>
    <lineage>
        <taxon>Bacteria</taxon>
        <taxon>Bacillati</taxon>
        <taxon>Bacillota</taxon>
        <taxon>Bacilli</taxon>
        <taxon>Bacillales</taxon>
        <taxon>Paenibacillaceae</taxon>
        <taxon>Paenibacillus</taxon>
    </lineage>
</organism>
<keyword evidence="4" id="KW-0690">Ribosome biogenesis</keyword>
<feature type="region of interest" description="Disordered" evidence="5">
    <location>
        <begin position="1"/>
        <end position="20"/>
    </location>
</feature>
<keyword evidence="4" id="KW-0698">rRNA processing</keyword>
<dbReference type="InterPro" id="IPR036389">
    <property type="entry name" value="RNase_III_sf"/>
</dbReference>
<sequence length="162" mass="17930">MSREELNPLEHSDERTEESGAAAGPLWFPYPASKPVNLLPPLVLAYIGDAVFEVAVRQYLISRPKLKPHHLHVQATSFVAAKSQARLLALIDPQLTEEEHDVVRQGRNAKSGSVPKNADVIDYRHATALEALIGFLYYSGKHERLQRLVDQGMKLLEAGGGE</sequence>
<dbReference type="STRING" id="1462996.AWM70_16705"/>
<accession>A0A1B1N3L8</accession>
<dbReference type="AlphaFoldDB" id="A0A1B1N3L8"/>
<keyword evidence="4" id="KW-0963">Cytoplasm</keyword>
<dbReference type="Proteomes" id="UP000092573">
    <property type="component" value="Chromosome"/>
</dbReference>
<keyword evidence="3 4" id="KW-0378">Hydrolase</keyword>
<evidence type="ECO:0000259" key="6">
    <source>
        <dbReference type="Pfam" id="PF00636"/>
    </source>
</evidence>
<dbReference type="EMBL" id="CP014167">
    <property type="protein sequence ID" value="ANS76020.1"/>
    <property type="molecule type" value="Genomic_DNA"/>
</dbReference>
<comment type="subcellular location">
    <subcellularLocation>
        <location evidence="4">Cytoplasm</location>
    </subcellularLocation>
</comment>
<comment type="cofactor">
    <cofactor evidence="4">
        <name>Mg(2+)</name>
        <dbReference type="ChEBI" id="CHEBI:18420"/>
    </cofactor>
</comment>
<dbReference type="GO" id="GO:0006364">
    <property type="term" value="P:rRNA processing"/>
    <property type="evidence" value="ECO:0007669"/>
    <property type="project" value="UniProtKB-UniRule"/>
</dbReference>
<keyword evidence="1 4" id="KW-0540">Nuclease</keyword>
<feature type="active site" evidence="4">
    <location>
        <position position="49"/>
    </location>
</feature>
<evidence type="ECO:0000256" key="5">
    <source>
        <dbReference type="SAM" id="MobiDB-lite"/>
    </source>
</evidence>
<dbReference type="GO" id="GO:0019843">
    <property type="term" value="F:rRNA binding"/>
    <property type="evidence" value="ECO:0007669"/>
    <property type="project" value="UniProtKB-UniRule"/>
</dbReference>
<dbReference type="OrthoDB" id="46571at2"/>
<proteinExistence type="inferred from homology"/>
<protein>
    <recommendedName>
        <fullName evidence="4">Mini-ribonuclease 3</fullName>
        <shortName evidence="4">Mini-3</shortName>
        <shortName evidence="4">Mini-RNase 3</shortName>
        <ecNumber evidence="4">3.1.26.-</ecNumber>
    </recommendedName>
    <alternativeName>
        <fullName evidence="4">Mini-RNase III</fullName>
        <shortName evidence="4">Mini-III</shortName>
    </alternativeName>
</protein>
<feature type="domain" description="RNase III" evidence="6">
    <location>
        <begin position="43"/>
        <end position="140"/>
    </location>
</feature>
<comment type="function">
    <text evidence="4">Involved in correct processing of both the 5' and 3' ends of 23S rRNA precursor. Processes 30S rRNA precursor transcript even in absence of ribonuclease 3 (Rnc); Rnc processes 30S rRNA into smaller rRNA precursors.</text>
</comment>
<evidence type="ECO:0000256" key="2">
    <source>
        <dbReference type="ARBA" id="ARBA00022759"/>
    </source>
</evidence>
<feature type="compositionally biased region" description="Basic and acidic residues" evidence="5">
    <location>
        <begin position="1"/>
        <end position="18"/>
    </location>
</feature>
<dbReference type="Pfam" id="PF00636">
    <property type="entry name" value="Ribonuclease_3"/>
    <property type="match status" value="1"/>
</dbReference>
<evidence type="ECO:0000256" key="4">
    <source>
        <dbReference type="HAMAP-Rule" id="MF_01468"/>
    </source>
</evidence>
<dbReference type="HAMAP" id="MF_01468">
    <property type="entry name" value="RNase_Mini_III"/>
    <property type="match status" value="1"/>
</dbReference>
<keyword evidence="8" id="KW-1185">Reference proteome</keyword>
<comment type="similarity">
    <text evidence="4">Belongs to the MrnC RNase family.</text>
</comment>
<dbReference type="InterPro" id="IPR008226">
    <property type="entry name" value="Mini3_fam"/>
</dbReference>
<dbReference type="PANTHER" id="PTHR34276">
    <property type="entry name" value="MINI-RIBONUCLEASE 3"/>
    <property type="match status" value="1"/>
</dbReference>
<gene>
    <name evidence="4" type="primary">mrnC</name>
    <name evidence="7" type="ORF">AWM70_16705</name>
</gene>
<dbReference type="RefSeq" id="WP_068698273.1">
    <property type="nucleotide sequence ID" value="NZ_CP014167.1"/>
</dbReference>
<dbReference type="GO" id="GO:0005737">
    <property type="term" value="C:cytoplasm"/>
    <property type="evidence" value="ECO:0007669"/>
    <property type="project" value="UniProtKB-SubCell"/>
</dbReference>
<keyword evidence="4" id="KW-0460">Magnesium</keyword>
<dbReference type="SUPFAM" id="SSF69065">
    <property type="entry name" value="RNase III domain-like"/>
    <property type="match status" value="1"/>
</dbReference>
<evidence type="ECO:0000313" key="8">
    <source>
        <dbReference type="Proteomes" id="UP000092573"/>
    </source>
</evidence>
<comment type="subunit">
    <text evidence="4">Homodimer.</text>
</comment>
<name>A0A1B1N3L8_9BACL</name>
<evidence type="ECO:0000256" key="3">
    <source>
        <dbReference type="ARBA" id="ARBA00022801"/>
    </source>
</evidence>
<reference evidence="7 8" key="1">
    <citation type="submission" date="2016-01" db="EMBL/GenBank/DDBJ databases">
        <title>Complete Genome Sequence of Paenibacillus yonginensis DCY84, a novel Plant Growth-Promoting Bacteria with Elicitation of Induced Systemic Resistance.</title>
        <authorList>
            <person name="Kim Y.J."/>
            <person name="Yang D.C."/>
            <person name="Sukweenadhi J."/>
        </authorList>
    </citation>
    <scope>NUCLEOTIDE SEQUENCE [LARGE SCALE GENOMIC DNA]</scope>
    <source>
        <strain evidence="7 8">DCY84</strain>
    </source>
</reference>